<name>A0A1C0AS25_9ACTN</name>
<organism evidence="1 2">
    <name type="scientific">Tessaracoccus lapidicaptus</name>
    <dbReference type="NCBI Taxonomy" id="1427523"/>
    <lineage>
        <taxon>Bacteria</taxon>
        <taxon>Bacillati</taxon>
        <taxon>Actinomycetota</taxon>
        <taxon>Actinomycetes</taxon>
        <taxon>Propionibacteriales</taxon>
        <taxon>Propionibacteriaceae</taxon>
        <taxon>Tessaracoccus</taxon>
    </lineage>
</organism>
<evidence type="ECO:0000313" key="1">
    <source>
        <dbReference type="EMBL" id="OCL37083.1"/>
    </source>
</evidence>
<protein>
    <submittedName>
        <fullName evidence="1">Uncharacterized protein</fullName>
    </submittedName>
</protein>
<sequence length="63" mass="6613">MTSDPFDLLDEVASVLPPAHWMLVGGLMVHAYANLAGVGNNRPTLDADIVVEVMAAGSYQEAA</sequence>
<dbReference type="RefSeq" id="WP_068749525.1">
    <property type="nucleotide sequence ID" value="NZ_MBQD01000002.1"/>
</dbReference>
<keyword evidence="2" id="KW-1185">Reference proteome</keyword>
<dbReference type="EMBL" id="MBQD01000002">
    <property type="protein sequence ID" value="OCL37083.1"/>
    <property type="molecule type" value="Genomic_DNA"/>
</dbReference>
<dbReference type="Proteomes" id="UP000093501">
    <property type="component" value="Unassembled WGS sequence"/>
</dbReference>
<dbReference type="AlphaFoldDB" id="A0A1C0AS25"/>
<accession>A0A1C0AS25</accession>
<comment type="caution">
    <text evidence="1">The sequence shown here is derived from an EMBL/GenBank/DDBJ whole genome shotgun (WGS) entry which is preliminary data.</text>
</comment>
<gene>
    <name evidence="1" type="ORF">BCR15_11475</name>
</gene>
<proteinExistence type="predicted"/>
<reference evidence="2" key="1">
    <citation type="submission" date="2016-07" db="EMBL/GenBank/DDBJ databases">
        <authorList>
            <person name="Florea S."/>
            <person name="Webb J.S."/>
            <person name="Jaromczyk J."/>
            <person name="Schardl C.L."/>
        </authorList>
    </citation>
    <scope>NUCLEOTIDE SEQUENCE [LARGE SCALE GENOMIC DNA]</scope>
    <source>
        <strain evidence="2">IPBSL-7</strain>
    </source>
</reference>
<evidence type="ECO:0000313" key="2">
    <source>
        <dbReference type="Proteomes" id="UP000093501"/>
    </source>
</evidence>